<feature type="transmembrane region" description="Helical" evidence="1">
    <location>
        <begin position="26"/>
        <end position="47"/>
    </location>
</feature>
<feature type="transmembrane region" description="Helical" evidence="1">
    <location>
        <begin position="213"/>
        <end position="240"/>
    </location>
</feature>
<evidence type="ECO:0000313" key="3">
    <source>
        <dbReference type="Proteomes" id="UP000032740"/>
    </source>
</evidence>
<organism evidence="2 3">
    <name type="scientific">Alteracholeplasma palmae (strain ATCC 49389 / J233)</name>
    <name type="common">Acholeplasma palmae</name>
    <dbReference type="NCBI Taxonomy" id="1318466"/>
    <lineage>
        <taxon>Bacteria</taxon>
        <taxon>Bacillati</taxon>
        <taxon>Mycoplasmatota</taxon>
        <taxon>Mollicutes</taxon>
        <taxon>Acholeplasmatales</taxon>
        <taxon>Acholeplasmataceae</taxon>
        <taxon>Acholeplasma</taxon>
    </lineage>
</organism>
<keyword evidence="1" id="KW-0812">Transmembrane</keyword>
<evidence type="ECO:0008006" key="4">
    <source>
        <dbReference type="Google" id="ProtNLM"/>
    </source>
</evidence>
<evidence type="ECO:0000313" key="2">
    <source>
        <dbReference type="EMBL" id="CCV63978.1"/>
    </source>
</evidence>
<dbReference type="OrthoDB" id="384815at2"/>
<protein>
    <recommendedName>
        <fullName evidence="4">DUF1189 domain-containing protein</fullName>
    </recommendedName>
</protein>
<dbReference type="Pfam" id="PF06691">
    <property type="entry name" value="DUF1189"/>
    <property type="match status" value="1"/>
</dbReference>
<dbReference type="STRING" id="1318466.BN85404010"/>
<gene>
    <name evidence="2" type="ORF">BN85404010</name>
</gene>
<keyword evidence="1" id="KW-1133">Transmembrane helix</keyword>
<dbReference type="RefSeq" id="WP_026656909.1">
    <property type="nucleotide sequence ID" value="NC_022538.1"/>
</dbReference>
<dbReference type="InterPro" id="IPR009574">
    <property type="entry name" value="DUF1189"/>
</dbReference>
<feature type="transmembrane region" description="Helical" evidence="1">
    <location>
        <begin position="167"/>
        <end position="193"/>
    </location>
</feature>
<dbReference type="AlphaFoldDB" id="U4KKC1"/>
<name>U4KKC1_ALTPJ</name>
<keyword evidence="1" id="KW-0472">Membrane</keyword>
<keyword evidence="3" id="KW-1185">Reference proteome</keyword>
<dbReference type="KEGG" id="apal:BN85404010"/>
<reference evidence="2 3" key="1">
    <citation type="journal article" date="2013" name="J. Mol. Microbiol. Biotechnol.">
        <title>Analysis of the Complete Genomes of Acholeplasma brassicae , A. palmae and A. laidlawii and Their Comparison to the Obligate Parasites from ' Candidatus Phytoplasma'.</title>
        <authorList>
            <person name="Kube M."/>
            <person name="Siewert C."/>
            <person name="Migdoll A.M."/>
            <person name="Duduk B."/>
            <person name="Holz S."/>
            <person name="Rabus R."/>
            <person name="Seemuller E."/>
            <person name="Mitrovic J."/>
            <person name="Muller I."/>
            <person name="Buttner C."/>
            <person name="Reinhardt R."/>
        </authorList>
    </citation>
    <scope>NUCLEOTIDE SEQUENCE [LARGE SCALE GENOMIC DNA]</scope>
    <source>
        <strain evidence="2 3">J233</strain>
    </source>
</reference>
<accession>U4KKC1</accession>
<proteinExistence type="predicted"/>
<dbReference type="EMBL" id="FO681347">
    <property type="protein sequence ID" value="CCV63978.1"/>
    <property type="molecule type" value="Genomic_DNA"/>
</dbReference>
<evidence type="ECO:0000256" key="1">
    <source>
        <dbReference type="SAM" id="Phobius"/>
    </source>
</evidence>
<sequence length="252" mass="29517">MYKKLKISLFSPAQIIELINDKWRSIWIYFFSIVLFLMIPTVIVNTMEKGMSVFQYRALSEVIKNEVRVDGKITNGILETNNNVHVKFDQFDLYIVKDKIDMQLTSTHMIILEKDKVHYLFREMPVTSSSYKEIGLENYDFLDISSKNQNIFLNSMDTFFSINKASIVSLVILVDWLGIVIDLLLVVLVISFFNFKPVPFKYKFKVNIYASTIYVLFNFFAVLFQIQFIAYIGIVLMFVYSNKAFSRVISIR</sequence>
<dbReference type="Proteomes" id="UP000032740">
    <property type="component" value="Chromosome"/>
</dbReference>
<dbReference type="HOGENOM" id="CLU_1088301_0_0_14"/>